<dbReference type="InterPro" id="IPR036396">
    <property type="entry name" value="Cyt_P450_sf"/>
</dbReference>
<reference evidence="16" key="2">
    <citation type="journal article" date="2014" name="Nat. Commun.">
        <title>The cavefish genome reveals candidate genes for eye loss.</title>
        <authorList>
            <person name="McGaugh S.E."/>
            <person name="Gross J.B."/>
            <person name="Aken B."/>
            <person name="Blin M."/>
            <person name="Borowsky R."/>
            <person name="Chalopin D."/>
            <person name="Hinaux H."/>
            <person name="Jeffery W.R."/>
            <person name="Keene A."/>
            <person name="Ma L."/>
            <person name="Minx P."/>
            <person name="Murphy D."/>
            <person name="O'Quin K.E."/>
            <person name="Retaux S."/>
            <person name="Rohner N."/>
            <person name="Searle S.M."/>
            <person name="Stahl B.A."/>
            <person name="Tabin C."/>
            <person name="Volff J.N."/>
            <person name="Yoshizawa M."/>
            <person name="Warren W.C."/>
        </authorList>
    </citation>
    <scope>NUCLEOTIDE SEQUENCE [LARGE SCALE GENOMIC DNA]</scope>
    <source>
        <strain evidence="16">female</strain>
    </source>
</reference>
<dbReference type="STRING" id="7994.ENSAMXP00000042236"/>
<evidence type="ECO:0000256" key="4">
    <source>
        <dbReference type="ARBA" id="ARBA00010617"/>
    </source>
</evidence>
<comment type="similarity">
    <text evidence="4">Belongs to the cytochrome P450 family.</text>
</comment>
<evidence type="ECO:0000256" key="7">
    <source>
        <dbReference type="ARBA" id="ARBA00022824"/>
    </source>
</evidence>
<keyword evidence="16" id="KW-1185">Reference proteome</keyword>
<sequence>SSNYLLTSSAQLLTEKFLYLTCLCLFVCCRQPGEPQLVTGWLPFFGVMLDYAKNPLGFLRATQQKYGDIFTCKIAGKYLTFIMDPFSFPMVLRQGKNLDFHTFAMGFSQRVFGHADFTSPVYSDSYKDVHSIFTQTLQGLHLQHLSQTMLDNLQTVLQRCLPSESSWREEGLQCFTHRIMFEAGFLTLFGKKNGVLQSETVGMCMQKAKQDFLTFDQAFPILAAGLPISLCVRALRAREALAEKLLHGELHQRTLISDLIQRRMDAFDCMHLDETGKARTHVCMLWASQANTLPAAFWSLYYTLRCPEAHAAALAEVGQILQDIEDHDTPISLSTEQLDSMTVLESIISEALRLSSASIMIRVANDDFSLTLDSGKPQAIRKGDYIALYPQLIHMDPDIYSNPMEFRYNRYLDEMGQKRTQFSKNGRPLKNYLLPFGSGASKCPGRFFAMNEIKLFLTLVLWYYDLHLSDTNKAVLPDSTRAGLGILPPMQDVLLRYRARGIRYKESTTYTATHSLTF</sequence>
<reference evidence="15" key="4">
    <citation type="submission" date="2025-09" db="UniProtKB">
        <authorList>
            <consortium name="Ensembl"/>
        </authorList>
    </citation>
    <scope>IDENTIFICATION</scope>
</reference>
<evidence type="ECO:0000256" key="2">
    <source>
        <dbReference type="ARBA" id="ARBA00004586"/>
    </source>
</evidence>
<dbReference type="GO" id="GO:0020037">
    <property type="term" value="F:heme binding"/>
    <property type="evidence" value="ECO:0007669"/>
    <property type="project" value="InterPro"/>
</dbReference>
<name>A0A3B1JKJ7_ASTMX</name>
<dbReference type="PIRSF" id="PIRSF000047">
    <property type="entry name" value="Cytochrome_CYPVIIA1"/>
    <property type="match status" value="1"/>
</dbReference>
<dbReference type="FunCoup" id="A0A3B1JKJ7">
    <property type="interactions" value="40"/>
</dbReference>
<keyword evidence="6 13" id="KW-0479">Metal-binding</keyword>
<dbReference type="PANTHER" id="PTHR24304:SF3">
    <property type="entry name" value="CHOLESTEROL 7-ALPHA-MONOOXYGENASE"/>
    <property type="match status" value="1"/>
</dbReference>
<dbReference type="AlphaFoldDB" id="A0A3B1JKJ7"/>
<comment type="subcellular location">
    <subcellularLocation>
        <location evidence="2">Endoplasmic reticulum membrane</location>
    </subcellularLocation>
</comment>
<feature type="binding site" evidence="14">
    <location>
        <position position="110"/>
    </location>
    <ligand>
        <name>substrate</name>
    </ligand>
</feature>
<dbReference type="InterPro" id="IPR001128">
    <property type="entry name" value="Cyt_P450"/>
</dbReference>
<evidence type="ECO:0000256" key="13">
    <source>
        <dbReference type="PIRSR" id="PIRSR000047-1"/>
    </source>
</evidence>
<keyword evidence="10" id="KW-0443">Lipid metabolism</keyword>
<evidence type="ECO:0000256" key="1">
    <source>
        <dbReference type="ARBA" id="ARBA00001971"/>
    </source>
</evidence>
<proteinExistence type="inferred from homology"/>
<evidence type="ECO:0000256" key="8">
    <source>
        <dbReference type="ARBA" id="ARBA00023002"/>
    </source>
</evidence>
<comment type="pathway">
    <text evidence="3">Lipid metabolism; bile acid biosynthesis.</text>
</comment>
<keyword evidence="7" id="KW-0256">Endoplasmic reticulum</keyword>
<keyword evidence="8" id="KW-0560">Oxidoreductase</keyword>
<feature type="binding site" description="axial binding residue" evidence="13">
    <location>
        <position position="443"/>
    </location>
    <ligand>
        <name>heme</name>
        <dbReference type="ChEBI" id="CHEBI:30413"/>
    </ligand>
    <ligandPart>
        <name>Fe</name>
        <dbReference type="ChEBI" id="CHEBI:18248"/>
    </ligandPart>
</feature>
<reference evidence="16" key="1">
    <citation type="submission" date="2013-03" db="EMBL/GenBank/DDBJ databases">
        <authorList>
            <person name="Jeffery W."/>
            <person name="Warren W."/>
            <person name="Wilson R.K."/>
        </authorList>
    </citation>
    <scope>NUCLEOTIDE SEQUENCE</scope>
    <source>
        <strain evidence="16">female</strain>
    </source>
</reference>
<protein>
    <recommendedName>
        <fullName evidence="17">Cytochrome P450, family 7, subfamily B, polypeptide 1</fullName>
    </recommendedName>
</protein>
<dbReference type="PANTHER" id="PTHR24304">
    <property type="entry name" value="CYTOCHROME P450 FAMILY 7"/>
    <property type="match status" value="1"/>
</dbReference>
<dbReference type="GO" id="GO:0005789">
    <property type="term" value="C:endoplasmic reticulum membrane"/>
    <property type="evidence" value="ECO:0007669"/>
    <property type="project" value="UniProtKB-SubCell"/>
</dbReference>
<accession>A0A3B1JKJ7</accession>
<reference evidence="15" key="3">
    <citation type="submission" date="2025-08" db="UniProtKB">
        <authorList>
            <consortium name="Ensembl"/>
        </authorList>
    </citation>
    <scope>IDENTIFICATION</scope>
</reference>
<dbReference type="GO" id="GO:0016705">
    <property type="term" value="F:oxidoreductase activity, acting on paired donors, with incorporation or reduction of molecular oxygen"/>
    <property type="evidence" value="ECO:0007669"/>
    <property type="project" value="InterPro"/>
</dbReference>
<evidence type="ECO:0000256" key="10">
    <source>
        <dbReference type="ARBA" id="ARBA00023098"/>
    </source>
</evidence>
<evidence type="ECO:0000256" key="9">
    <source>
        <dbReference type="ARBA" id="ARBA00023004"/>
    </source>
</evidence>
<dbReference type="InterPro" id="IPR002403">
    <property type="entry name" value="Cyt_P450_E_grp-IV"/>
</dbReference>
<feature type="binding site" evidence="14">
    <location>
        <position position="291"/>
    </location>
    <ligand>
        <name>substrate</name>
    </ligand>
</feature>
<evidence type="ECO:0000256" key="6">
    <source>
        <dbReference type="ARBA" id="ARBA00022723"/>
    </source>
</evidence>
<keyword evidence="11" id="KW-0472">Membrane</keyword>
<organism evidence="15 16">
    <name type="scientific">Astyanax mexicanus</name>
    <name type="common">Blind cave fish</name>
    <name type="synonym">Astyanax fasciatus mexicanus</name>
    <dbReference type="NCBI Taxonomy" id="7994"/>
    <lineage>
        <taxon>Eukaryota</taxon>
        <taxon>Metazoa</taxon>
        <taxon>Chordata</taxon>
        <taxon>Craniata</taxon>
        <taxon>Vertebrata</taxon>
        <taxon>Euteleostomi</taxon>
        <taxon>Actinopterygii</taxon>
        <taxon>Neopterygii</taxon>
        <taxon>Teleostei</taxon>
        <taxon>Ostariophysi</taxon>
        <taxon>Characiformes</taxon>
        <taxon>Characoidei</taxon>
        <taxon>Acestrorhamphidae</taxon>
        <taxon>Acestrorhamphinae</taxon>
        <taxon>Astyanax</taxon>
    </lineage>
</organism>
<evidence type="ECO:0000256" key="3">
    <source>
        <dbReference type="ARBA" id="ARBA00004860"/>
    </source>
</evidence>
<dbReference type="GO" id="GO:0006699">
    <property type="term" value="P:bile acid biosynthetic process"/>
    <property type="evidence" value="ECO:0007669"/>
    <property type="project" value="TreeGrafter"/>
</dbReference>
<comment type="cofactor">
    <cofactor evidence="1 13">
        <name>heme</name>
        <dbReference type="ChEBI" id="CHEBI:30413"/>
    </cofactor>
</comment>
<evidence type="ECO:0000313" key="15">
    <source>
        <dbReference type="Ensembl" id="ENSAMXP00000042236.1"/>
    </source>
</evidence>
<evidence type="ECO:0000256" key="5">
    <source>
        <dbReference type="ARBA" id="ARBA00022617"/>
    </source>
</evidence>
<keyword evidence="12" id="KW-0753">Steroid metabolism</keyword>
<dbReference type="InterPro" id="IPR024204">
    <property type="entry name" value="Cyt_P450_CYP7A1-type"/>
</dbReference>
<dbReference type="PRINTS" id="PR00465">
    <property type="entry name" value="EP450IV"/>
</dbReference>
<evidence type="ECO:0000256" key="12">
    <source>
        <dbReference type="ARBA" id="ARBA00023221"/>
    </source>
</evidence>
<evidence type="ECO:0000256" key="11">
    <source>
        <dbReference type="ARBA" id="ARBA00023136"/>
    </source>
</evidence>
<dbReference type="Pfam" id="PF00067">
    <property type="entry name" value="p450"/>
    <property type="match status" value="1"/>
</dbReference>
<evidence type="ECO:0000256" key="14">
    <source>
        <dbReference type="PIRSR" id="PIRSR000047-2"/>
    </source>
</evidence>
<dbReference type="GeneTree" id="ENSGT00940000153141"/>
<keyword evidence="5 13" id="KW-0349">Heme</keyword>
<dbReference type="Proteomes" id="UP000018467">
    <property type="component" value="Unassembled WGS sequence"/>
</dbReference>
<dbReference type="GO" id="GO:0042632">
    <property type="term" value="P:cholesterol homeostasis"/>
    <property type="evidence" value="ECO:0007669"/>
    <property type="project" value="TreeGrafter"/>
</dbReference>
<dbReference type="SUPFAM" id="SSF48264">
    <property type="entry name" value="Cytochrome P450"/>
    <property type="match status" value="1"/>
</dbReference>
<keyword evidence="9 13" id="KW-0408">Iron</keyword>
<dbReference type="GO" id="GO:0008395">
    <property type="term" value="F:steroid hydroxylase activity"/>
    <property type="evidence" value="ECO:0007669"/>
    <property type="project" value="TreeGrafter"/>
</dbReference>
<dbReference type="Ensembl" id="ENSAMXT00000033663.1">
    <property type="protein sequence ID" value="ENSAMXP00000042236.1"/>
    <property type="gene ID" value="ENSAMXG00000017418.2"/>
</dbReference>
<dbReference type="InterPro" id="IPR050529">
    <property type="entry name" value="CYP450_sterol_14alpha_dmase"/>
</dbReference>
<evidence type="ECO:0008006" key="17">
    <source>
        <dbReference type="Google" id="ProtNLM"/>
    </source>
</evidence>
<dbReference type="Gene3D" id="1.10.630.10">
    <property type="entry name" value="Cytochrome P450"/>
    <property type="match status" value="1"/>
</dbReference>
<dbReference type="InParanoid" id="A0A3B1JKJ7"/>
<dbReference type="GO" id="GO:0005506">
    <property type="term" value="F:iron ion binding"/>
    <property type="evidence" value="ECO:0007669"/>
    <property type="project" value="InterPro"/>
</dbReference>
<evidence type="ECO:0000313" key="16">
    <source>
        <dbReference type="Proteomes" id="UP000018467"/>
    </source>
</evidence>
<dbReference type="Bgee" id="ENSAMXG00000017418">
    <property type="expression patterns" value="Expressed in mesonephros and 14 other cell types or tissues"/>
</dbReference>